<protein>
    <recommendedName>
        <fullName evidence="3">Aminoglycoside phosphotransferase domain-containing protein</fullName>
    </recommendedName>
</protein>
<name>A0A7X9X5I5_9BURK</name>
<sequence>MNLPTATPDIARVVDSLLAEAIQTCACRGVIAPSRSRDIEPLINGVGSLGIFYVNGDEPIVIKIGLTRILADEVAFYEAAERHFGELPSCSLPKVLCHAFGDEFAWFAIEGGLKATLENLIYAEPTATTLKPDWRDAMCGVLDSMAPVYGTTMVKGGWPLERYHFHGRLDELIRGDEIARSAAHFLGETIALEQLLRSELVINDRCYPSLDEMLAVAAAVYPDLAQTHTSFIHGDLQIRNVIPGERGKGYLFVDPRTRWENRTVEPLGLGSPLYDAANLLHSVAGMSTILAHADCGEQDRLCRQIHVRSGSMGLWMNEPFLLQTDTAMTQMRDLVAQRLAPEFLARGWEAHLFAYAANSTIGWLKSIPTVRTARTWLSIYANGVRLLHHALTAIPPSMKTFHPGRRQTGATLQLLDAVNA</sequence>
<dbReference type="Gene3D" id="3.90.1200.10">
    <property type="match status" value="1"/>
</dbReference>
<dbReference type="EMBL" id="JABBFZ010000006">
    <property type="protein sequence ID" value="NML31758.1"/>
    <property type="molecule type" value="Genomic_DNA"/>
</dbReference>
<keyword evidence="2" id="KW-1185">Reference proteome</keyword>
<gene>
    <name evidence="1" type="ORF">HHL14_13035</name>
</gene>
<dbReference type="Proteomes" id="UP000583127">
    <property type="component" value="Unassembled WGS sequence"/>
</dbReference>
<dbReference type="InterPro" id="IPR011009">
    <property type="entry name" value="Kinase-like_dom_sf"/>
</dbReference>
<evidence type="ECO:0000313" key="2">
    <source>
        <dbReference type="Proteomes" id="UP000583127"/>
    </source>
</evidence>
<accession>A0A7X9X5I5</accession>
<dbReference type="RefSeq" id="WP_169498023.1">
    <property type="nucleotide sequence ID" value="NZ_JABBFZ010000006.1"/>
</dbReference>
<organism evidence="1 2">
    <name type="scientific">Paraburkholderia antibiotica</name>
    <dbReference type="NCBI Taxonomy" id="2728839"/>
    <lineage>
        <taxon>Bacteria</taxon>
        <taxon>Pseudomonadati</taxon>
        <taxon>Pseudomonadota</taxon>
        <taxon>Betaproteobacteria</taxon>
        <taxon>Burkholderiales</taxon>
        <taxon>Burkholderiaceae</taxon>
        <taxon>Paraburkholderia</taxon>
    </lineage>
</organism>
<proteinExistence type="predicted"/>
<evidence type="ECO:0008006" key="3">
    <source>
        <dbReference type="Google" id="ProtNLM"/>
    </source>
</evidence>
<comment type="caution">
    <text evidence="1">The sequence shown here is derived from an EMBL/GenBank/DDBJ whole genome shotgun (WGS) entry which is preliminary data.</text>
</comment>
<reference evidence="1 2" key="1">
    <citation type="submission" date="2020-04" db="EMBL/GenBank/DDBJ databases">
        <title>Paraburkholderia sp. G-4-1-8 isolated from soil.</title>
        <authorList>
            <person name="Dahal R.H."/>
        </authorList>
    </citation>
    <scope>NUCLEOTIDE SEQUENCE [LARGE SCALE GENOMIC DNA]</scope>
    <source>
        <strain evidence="1 2">G-4-1-8</strain>
    </source>
</reference>
<dbReference type="AlphaFoldDB" id="A0A7X9X5I5"/>
<dbReference type="SUPFAM" id="SSF56112">
    <property type="entry name" value="Protein kinase-like (PK-like)"/>
    <property type="match status" value="1"/>
</dbReference>
<evidence type="ECO:0000313" key="1">
    <source>
        <dbReference type="EMBL" id="NML31758.1"/>
    </source>
</evidence>